<dbReference type="InterPro" id="IPR036388">
    <property type="entry name" value="WH-like_DNA-bd_sf"/>
</dbReference>
<comment type="caution">
    <text evidence="5">The sequence shown here is derived from an EMBL/GenBank/DDBJ whole genome shotgun (WGS) entry which is preliminary data.</text>
</comment>
<dbReference type="InterPro" id="IPR001867">
    <property type="entry name" value="OmpR/PhoB-type_DNA-bd"/>
</dbReference>
<dbReference type="PANTHER" id="PTHR23308">
    <property type="entry name" value="NUCLEAR INHIBITOR OF PROTEIN PHOSPHATASE-1"/>
    <property type="match status" value="1"/>
</dbReference>
<keyword evidence="1 2" id="KW-0238">DNA-binding</keyword>
<dbReference type="InterPro" id="IPR000253">
    <property type="entry name" value="FHA_dom"/>
</dbReference>
<dbReference type="SMART" id="SM00862">
    <property type="entry name" value="Trans_reg_C"/>
    <property type="match status" value="1"/>
</dbReference>
<dbReference type="InterPro" id="IPR050923">
    <property type="entry name" value="Cell_Proc_Reg/RNA_Proc"/>
</dbReference>
<dbReference type="Gene3D" id="2.60.200.20">
    <property type="match status" value="1"/>
</dbReference>
<evidence type="ECO:0000256" key="1">
    <source>
        <dbReference type="ARBA" id="ARBA00023125"/>
    </source>
</evidence>
<dbReference type="GO" id="GO:0003677">
    <property type="term" value="F:DNA binding"/>
    <property type="evidence" value="ECO:0007669"/>
    <property type="project" value="UniProtKB-UniRule"/>
</dbReference>
<evidence type="ECO:0008006" key="7">
    <source>
        <dbReference type="Google" id="ProtNLM"/>
    </source>
</evidence>
<dbReference type="CDD" id="cd00060">
    <property type="entry name" value="FHA"/>
    <property type="match status" value="1"/>
</dbReference>
<reference evidence="5 6" key="1">
    <citation type="journal article" date="2015" name="MBio">
        <title>Genome-Resolved Metagenomic Analysis Reveals Roles for Candidate Phyla and Other Microbial Community Members in Biogeochemical Transformations in Oil Reservoirs.</title>
        <authorList>
            <person name="Hu P."/>
            <person name="Tom L."/>
            <person name="Singh A."/>
            <person name="Thomas B.C."/>
            <person name="Baker B.J."/>
            <person name="Piceno Y.M."/>
            <person name="Andersen G.L."/>
            <person name="Banfield J.F."/>
        </authorList>
    </citation>
    <scope>NUCLEOTIDE SEQUENCE [LARGE SCALE GENOMIC DNA]</scope>
    <source>
        <strain evidence="5">46_16</strain>
    </source>
</reference>
<feature type="DNA-binding region" description="OmpR/PhoB-type" evidence="2">
    <location>
        <begin position="109"/>
        <end position="212"/>
    </location>
</feature>
<evidence type="ECO:0000256" key="2">
    <source>
        <dbReference type="PROSITE-ProRule" id="PRU01091"/>
    </source>
</evidence>
<dbReference type="Proteomes" id="UP000064249">
    <property type="component" value="Unassembled WGS sequence"/>
</dbReference>
<sequence>MEKRNGTALLIAQNGLLNSKQWLIEQELVLGRDACCEVVIEDRQVSRRHARVFFMDNGLYIEDLQSKNGTYINHKRIHEVTQLHEGDVIQIALIQEFLYISSDATIPLSEEQAYRVLYIDKENDTVWVKEQKIDPPLSIQQFTLLKCLYENMGCIVTRSEIVACVWAESSGEGISNEAIDALVRRLRYRLAEIEKDFEFIETVRGYGFRLNNPVQ</sequence>
<feature type="domain" description="OmpR/PhoB-type" evidence="4">
    <location>
        <begin position="109"/>
        <end position="212"/>
    </location>
</feature>
<dbReference type="EMBL" id="LGFU01000002">
    <property type="protein sequence ID" value="KUK47019.1"/>
    <property type="molecule type" value="Genomic_DNA"/>
</dbReference>
<dbReference type="GO" id="GO:0000160">
    <property type="term" value="P:phosphorelay signal transduction system"/>
    <property type="evidence" value="ECO:0007669"/>
    <property type="project" value="InterPro"/>
</dbReference>
<gene>
    <name evidence="5" type="ORF">XD73_0088</name>
</gene>
<dbReference type="PROSITE" id="PS51755">
    <property type="entry name" value="OMPR_PHOB"/>
    <property type="match status" value="1"/>
</dbReference>
<evidence type="ECO:0000313" key="6">
    <source>
        <dbReference type="Proteomes" id="UP000064249"/>
    </source>
</evidence>
<evidence type="ECO:0000259" key="3">
    <source>
        <dbReference type="PROSITE" id="PS50006"/>
    </source>
</evidence>
<dbReference type="Pfam" id="PF00486">
    <property type="entry name" value="Trans_reg_C"/>
    <property type="match status" value="1"/>
</dbReference>
<organism evidence="5 6">
    <name type="scientific">Anaerolinea thermophila</name>
    <dbReference type="NCBI Taxonomy" id="167964"/>
    <lineage>
        <taxon>Bacteria</taxon>
        <taxon>Bacillati</taxon>
        <taxon>Chloroflexota</taxon>
        <taxon>Anaerolineae</taxon>
        <taxon>Anaerolineales</taxon>
        <taxon>Anaerolineaceae</taxon>
        <taxon>Anaerolinea</taxon>
    </lineage>
</organism>
<name>A0A101FYU6_9CHLR</name>
<dbReference type="PROSITE" id="PS50006">
    <property type="entry name" value="FHA_DOMAIN"/>
    <property type="match status" value="1"/>
</dbReference>
<dbReference type="CDD" id="cd00383">
    <property type="entry name" value="trans_reg_C"/>
    <property type="match status" value="1"/>
</dbReference>
<dbReference type="GO" id="GO:0006355">
    <property type="term" value="P:regulation of DNA-templated transcription"/>
    <property type="evidence" value="ECO:0007669"/>
    <property type="project" value="InterPro"/>
</dbReference>
<dbReference type="InterPro" id="IPR008984">
    <property type="entry name" value="SMAD_FHA_dom_sf"/>
</dbReference>
<dbReference type="SMART" id="SM00240">
    <property type="entry name" value="FHA"/>
    <property type="match status" value="1"/>
</dbReference>
<proteinExistence type="predicted"/>
<dbReference type="InterPro" id="IPR016032">
    <property type="entry name" value="Sig_transdc_resp-reg_C-effctor"/>
</dbReference>
<protein>
    <recommendedName>
        <fullName evidence="7">FHA domain-containing protein</fullName>
    </recommendedName>
</protein>
<dbReference type="Gene3D" id="1.10.10.10">
    <property type="entry name" value="Winged helix-like DNA-binding domain superfamily/Winged helix DNA-binding domain"/>
    <property type="match status" value="1"/>
</dbReference>
<feature type="domain" description="FHA" evidence="3">
    <location>
        <begin position="28"/>
        <end position="77"/>
    </location>
</feature>
<dbReference type="SUPFAM" id="SSF46894">
    <property type="entry name" value="C-terminal effector domain of the bipartite response regulators"/>
    <property type="match status" value="1"/>
</dbReference>
<evidence type="ECO:0000313" key="5">
    <source>
        <dbReference type="EMBL" id="KUK47019.1"/>
    </source>
</evidence>
<evidence type="ECO:0000259" key="4">
    <source>
        <dbReference type="PROSITE" id="PS51755"/>
    </source>
</evidence>
<accession>A0A101FYU6</accession>
<dbReference type="SUPFAM" id="SSF49879">
    <property type="entry name" value="SMAD/FHA domain"/>
    <property type="match status" value="1"/>
</dbReference>
<dbReference type="Pfam" id="PF00498">
    <property type="entry name" value="FHA"/>
    <property type="match status" value="1"/>
</dbReference>
<dbReference type="AlphaFoldDB" id="A0A101FYU6"/>